<dbReference type="InterPro" id="IPR027266">
    <property type="entry name" value="TrmE/GcvT-like"/>
</dbReference>
<dbReference type="NCBIfam" id="TIGR00528">
    <property type="entry name" value="gcvT"/>
    <property type="match status" value="1"/>
</dbReference>
<protein>
    <recommendedName>
        <fullName evidence="2 7">Aminomethyltransferase</fullName>
        <ecNumber evidence="2 7">2.1.2.10</ecNumber>
    </recommendedName>
    <alternativeName>
        <fullName evidence="5 7">Glycine cleavage system T protein</fullName>
    </alternativeName>
</protein>
<evidence type="ECO:0000313" key="11">
    <source>
        <dbReference type="EMBL" id="PAP76918.1"/>
    </source>
</evidence>
<dbReference type="PANTHER" id="PTHR43757">
    <property type="entry name" value="AMINOMETHYLTRANSFERASE"/>
    <property type="match status" value="1"/>
</dbReference>
<dbReference type="Pfam" id="PF01571">
    <property type="entry name" value="GCV_T"/>
    <property type="match status" value="1"/>
</dbReference>
<dbReference type="AlphaFoldDB" id="A0A271J0Z7"/>
<dbReference type="FunFam" id="4.10.1250.10:FF:000001">
    <property type="entry name" value="Aminomethyltransferase"/>
    <property type="match status" value="1"/>
</dbReference>
<comment type="subunit">
    <text evidence="7">The glycine cleavage system is composed of four proteins: P, T, L and H.</text>
</comment>
<evidence type="ECO:0000256" key="7">
    <source>
        <dbReference type="HAMAP-Rule" id="MF_00259"/>
    </source>
</evidence>
<gene>
    <name evidence="7" type="primary">gcvT</name>
    <name evidence="11" type="ORF">BSZ37_10985</name>
</gene>
<dbReference type="InterPro" id="IPR029043">
    <property type="entry name" value="GcvT/YgfZ_C"/>
</dbReference>
<evidence type="ECO:0000256" key="5">
    <source>
        <dbReference type="ARBA" id="ARBA00031395"/>
    </source>
</evidence>
<dbReference type="SUPFAM" id="SSF101790">
    <property type="entry name" value="Aminomethyltransferase beta-barrel domain"/>
    <property type="match status" value="1"/>
</dbReference>
<dbReference type="InterPro" id="IPR028896">
    <property type="entry name" value="GcvT/YgfZ/DmdA"/>
</dbReference>
<dbReference type="GO" id="GO:0019464">
    <property type="term" value="P:glycine decarboxylation via glycine cleavage system"/>
    <property type="evidence" value="ECO:0007669"/>
    <property type="project" value="UniProtKB-UniRule"/>
</dbReference>
<evidence type="ECO:0000256" key="8">
    <source>
        <dbReference type="PIRSR" id="PIRSR006487-1"/>
    </source>
</evidence>
<dbReference type="Gene3D" id="4.10.1250.10">
    <property type="entry name" value="Aminomethyltransferase fragment"/>
    <property type="match status" value="1"/>
</dbReference>
<keyword evidence="12" id="KW-1185">Reference proteome</keyword>
<dbReference type="InterPro" id="IPR013977">
    <property type="entry name" value="GcvT_C"/>
</dbReference>
<dbReference type="Proteomes" id="UP000216339">
    <property type="component" value="Unassembled WGS sequence"/>
</dbReference>
<dbReference type="InterPro" id="IPR006222">
    <property type="entry name" value="GCVT_N"/>
</dbReference>
<evidence type="ECO:0000256" key="6">
    <source>
        <dbReference type="ARBA" id="ARBA00047665"/>
    </source>
</evidence>
<dbReference type="GO" id="GO:0004047">
    <property type="term" value="F:aminomethyltransferase activity"/>
    <property type="evidence" value="ECO:0007669"/>
    <property type="project" value="UniProtKB-UniRule"/>
</dbReference>
<keyword evidence="3 7" id="KW-0032">Aminotransferase</keyword>
<evidence type="ECO:0000256" key="1">
    <source>
        <dbReference type="ARBA" id="ARBA00008609"/>
    </source>
</evidence>
<dbReference type="FunFam" id="3.30.70.1400:FF:000001">
    <property type="entry name" value="Aminomethyltransferase"/>
    <property type="match status" value="1"/>
</dbReference>
<dbReference type="Gene3D" id="2.40.30.110">
    <property type="entry name" value="Aminomethyltransferase beta-barrel domains"/>
    <property type="match status" value="1"/>
</dbReference>
<evidence type="ECO:0000313" key="12">
    <source>
        <dbReference type="Proteomes" id="UP000216339"/>
    </source>
</evidence>
<dbReference type="SUPFAM" id="SSF103025">
    <property type="entry name" value="Folate-binding domain"/>
    <property type="match status" value="1"/>
</dbReference>
<dbReference type="GO" id="GO:0005960">
    <property type="term" value="C:glycine cleavage complex"/>
    <property type="evidence" value="ECO:0007669"/>
    <property type="project" value="InterPro"/>
</dbReference>
<dbReference type="NCBIfam" id="NF001567">
    <property type="entry name" value="PRK00389.1"/>
    <property type="match status" value="1"/>
</dbReference>
<evidence type="ECO:0000259" key="9">
    <source>
        <dbReference type="Pfam" id="PF01571"/>
    </source>
</evidence>
<dbReference type="Gene3D" id="3.30.70.1400">
    <property type="entry name" value="Aminomethyltransferase beta-barrel domains"/>
    <property type="match status" value="1"/>
</dbReference>
<dbReference type="HAMAP" id="MF_00259">
    <property type="entry name" value="GcvT"/>
    <property type="match status" value="1"/>
</dbReference>
<dbReference type="InterPro" id="IPR022903">
    <property type="entry name" value="GcvT_bac"/>
</dbReference>
<feature type="binding site" evidence="8">
    <location>
        <position position="206"/>
    </location>
    <ligand>
        <name>substrate</name>
    </ligand>
</feature>
<name>A0A271J0Z7_9BACT</name>
<feature type="domain" description="GCVT N-terminal" evidence="9">
    <location>
        <begin position="11"/>
        <end position="268"/>
    </location>
</feature>
<feature type="domain" description="Aminomethyltransferase C-terminal" evidence="10">
    <location>
        <begin position="288"/>
        <end position="369"/>
    </location>
</feature>
<reference evidence="11 12" key="1">
    <citation type="submission" date="2016-11" db="EMBL/GenBank/DDBJ databases">
        <title>Study of marine rhodopsin-containing bacteria.</title>
        <authorList>
            <person name="Yoshizawa S."/>
            <person name="Kumagai Y."/>
            <person name="Kogure K."/>
        </authorList>
    </citation>
    <scope>NUCLEOTIDE SEQUENCE [LARGE SCALE GENOMIC DNA]</scope>
    <source>
        <strain evidence="11 12">SAORIC-28</strain>
    </source>
</reference>
<accession>A0A271J0Z7</accession>
<dbReference type="PANTHER" id="PTHR43757:SF2">
    <property type="entry name" value="AMINOMETHYLTRANSFERASE, MITOCHONDRIAL"/>
    <property type="match status" value="1"/>
</dbReference>
<dbReference type="FunFam" id="2.40.30.110:FF:000003">
    <property type="entry name" value="Aminomethyltransferase"/>
    <property type="match status" value="1"/>
</dbReference>
<keyword evidence="4 7" id="KW-0808">Transferase</keyword>
<comment type="function">
    <text evidence="7">The glycine cleavage system catalyzes the degradation of glycine.</text>
</comment>
<dbReference type="OrthoDB" id="9774591at2"/>
<evidence type="ECO:0000256" key="3">
    <source>
        <dbReference type="ARBA" id="ARBA00022576"/>
    </source>
</evidence>
<evidence type="ECO:0000256" key="4">
    <source>
        <dbReference type="ARBA" id="ARBA00022679"/>
    </source>
</evidence>
<proteinExistence type="inferred from homology"/>
<dbReference type="EMBL" id="MQWD01000001">
    <property type="protein sequence ID" value="PAP76918.1"/>
    <property type="molecule type" value="Genomic_DNA"/>
</dbReference>
<dbReference type="PIRSF" id="PIRSF006487">
    <property type="entry name" value="GcvT"/>
    <property type="match status" value="1"/>
</dbReference>
<dbReference type="GO" id="GO:0008483">
    <property type="term" value="F:transaminase activity"/>
    <property type="evidence" value="ECO:0007669"/>
    <property type="project" value="UniProtKB-KW"/>
</dbReference>
<evidence type="ECO:0000256" key="2">
    <source>
        <dbReference type="ARBA" id="ARBA00012616"/>
    </source>
</evidence>
<organism evidence="11 12">
    <name type="scientific">Rubrivirga marina</name>
    <dbReference type="NCBI Taxonomy" id="1196024"/>
    <lineage>
        <taxon>Bacteria</taxon>
        <taxon>Pseudomonadati</taxon>
        <taxon>Rhodothermota</taxon>
        <taxon>Rhodothermia</taxon>
        <taxon>Rhodothermales</taxon>
        <taxon>Rubricoccaceae</taxon>
        <taxon>Rubrivirga</taxon>
    </lineage>
</organism>
<comment type="caution">
    <text evidence="11">The sequence shown here is derived from an EMBL/GenBank/DDBJ whole genome shotgun (WGS) entry which is preliminary data.</text>
</comment>
<dbReference type="EC" id="2.1.2.10" evidence="2 7"/>
<comment type="catalytic activity">
    <reaction evidence="6 7">
        <text>N(6)-[(R)-S(8)-aminomethyldihydrolipoyl]-L-lysyl-[protein] + (6S)-5,6,7,8-tetrahydrofolate = N(6)-[(R)-dihydrolipoyl]-L-lysyl-[protein] + (6R)-5,10-methylene-5,6,7,8-tetrahydrofolate + NH4(+)</text>
        <dbReference type="Rhea" id="RHEA:16945"/>
        <dbReference type="Rhea" id="RHEA-COMP:10475"/>
        <dbReference type="Rhea" id="RHEA-COMP:10492"/>
        <dbReference type="ChEBI" id="CHEBI:15636"/>
        <dbReference type="ChEBI" id="CHEBI:28938"/>
        <dbReference type="ChEBI" id="CHEBI:57453"/>
        <dbReference type="ChEBI" id="CHEBI:83100"/>
        <dbReference type="ChEBI" id="CHEBI:83143"/>
        <dbReference type="EC" id="2.1.2.10"/>
    </reaction>
</comment>
<comment type="similarity">
    <text evidence="1 7">Belongs to the GcvT family.</text>
</comment>
<sequence>MTDAPLRTTPLHDRHLAAGAKMAPFGGWDMPIQYTGILDEHRAVREAAGLFDVSHMGEFRVRGPSALALVQRLVTNDVSKLSDGQAQYAVLCHEAGGAVDDLLVYRLADDDVLLVVNAANIEGDWAHVSTEAERAGLDATLENESDDWALLALQGPTAFDVFQRATGLDVSNVPYYHFRPMDTGAVFGAERAIVSHTGYTGESGLELYLSPEAAGRAWDALVEAGATPAGLGARDTLRLEAGYCLYGHELDPDTTPLEAGLGWVVKPDAADFVGRDALAQQKADRIPRKLVGLVVEGRGIPRAGYPIVDRDENEIGIVTSGSQSPTLGKGVALGFVPNDPAYTALGTELGVSVRGRVLPAVVTKPPFHKAS</sequence>
<dbReference type="RefSeq" id="WP_095510589.1">
    <property type="nucleotide sequence ID" value="NZ_MQWD01000001.1"/>
</dbReference>
<dbReference type="Gene3D" id="3.30.1360.120">
    <property type="entry name" value="Probable tRNA modification gtpase trme, domain 1"/>
    <property type="match status" value="1"/>
</dbReference>
<dbReference type="GO" id="GO:0005829">
    <property type="term" value="C:cytosol"/>
    <property type="evidence" value="ECO:0007669"/>
    <property type="project" value="TreeGrafter"/>
</dbReference>
<dbReference type="InterPro" id="IPR006223">
    <property type="entry name" value="GcvT"/>
</dbReference>
<dbReference type="Pfam" id="PF08669">
    <property type="entry name" value="GCV_T_C"/>
    <property type="match status" value="1"/>
</dbReference>
<evidence type="ECO:0000259" key="10">
    <source>
        <dbReference type="Pfam" id="PF08669"/>
    </source>
</evidence>